<comment type="caution">
    <text evidence="2">The sequence shown here is derived from an EMBL/GenBank/DDBJ whole genome shotgun (WGS) entry which is preliminary data.</text>
</comment>
<organism evidence="2 3">
    <name type="scientific">Colletotrichum chrysophilum</name>
    <dbReference type="NCBI Taxonomy" id="1836956"/>
    <lineage>
        <taxon>Eukaryota</taxon>
        <taxon>Fungi</taxon>
        <taxon>Dikarya</taxon>
        <taxon>Ascomycota</taxon>
        <taxon>Pezizomycotina</taxon>
        <taxon>Sordariomycetes</taxon>
        <taxon>Hypocreomycetidae</taxon>
        <taxon>Glomerellales</taxon>
        <taxon>Glomerellaceae</taxon>
        <taxon>Colletotrichum</taxon>
        <taxon>Colletotrichum gloeosporioides species complex</taxon>
    </lineage>
</organism>
<dbReference type="Proteomes" id="UP001243330">
    <property type="component" value="Unassembled WGS sequence"/>
</dbReference>
<dbReference type="EMBL" id="JAQOWY010000073">
    <property type="protein sequence ID" value="KAK1852489.1"/>
    <property type="molecule type" value="Genomic_DNA"/>
</dbReference>
<evidence type="ECO:0000313" key="2">
    <source>
        <dbReference type="EMBL" id="KAK1852489.1"/>
    </source>
</evidence>
<dbReference type="AlphaFoldDB" id="A0AAD9AS43"/>
<reference evidence="2" key="1">
    <citation type="submission" date="2023-01" db="EMBL/GenBank/DDBJ databases">
        <title>Colletotrichum chrysophilum M932 genome sequence.</title>
        <authorList>
            <person name="Baroncelli R."/>
        </authorList>
    </citation>
    <scope>NUCLEOTIDE SEQUENCE</scope>
    <source>
        <strain evidence="2">M932</strain>
    </source>
</reference>
<feature type="transmembrane region" description="Helical" evidence="1">
    <location>
        <begin position="70"/>
        <end position="92"/>
    </location>
</feature>
<sequence>MMRRTGCSRLRLGSPSYMPESWYQSAPRTKKYKKIHLIWFPNHASVKTSKVVHVSGLRLPALSPLAGRLLLLRSNLLLFRTVIIAAVVVFLLGRGRRAAGGLLGIPLRSLALHLGLVVGVVVRRVAVAARVVVRVVIGRLVRAAVDVGRPLLTTARGTLLRAVVELHPLVDRLLLNSSSSSSLWRRLLRVNGHGIAVLALRELLQYRLGAHALDHTLRDGDVARLRHEAALVEALPLATTTAILGAELLQPGQDLLVLGLLRVRVRRAVGEGGFALGGVLLPDLVRRLAQPRPRVALEVLDVLVEGVDVGRGDGLGVEDALHEDGLVVLVELPGRAGVLPGAEVLEGGLDVGLRLLRRGLGRLLALVLLLCRLGGGGGVLRVFGESDGLLLPQGRGSGSSMVMVVGAGPFEGGAERRGNGRVLGTFPFGGGAGGVRRAVGVPGVVVLLVTVGLRSLGSRAANLWAGLELEAQSFPGRYLCGHDGQQRAHPLRFFFLRPGRRGREGRGSLDRNLVSAVAPAGSEEGTENAELGRFNALHVCLAY</sequence>
<gene>
    <name evidence="2" type="ORF">CCHR01_04838</name>
</gene>
<protein>
    <submittedName>
        <fullName evidence="2">Uncharacterized protein</fullName>
    </submittedName>
</protein>
<keyword evidence="1" id="KW-0472">Membrane</keyword>
<accession>A0AAD9AS43</accession>
<evidence type="ECO:0000256" key="1">
    <source>
        <dbReference type="SAM" id="Phobius"/>
    </source>
</evidence>
<keyword evidence="1" id="KW-0812">Transmembrane</keyword>
<proteinExistence type="predicted"/>
<keyword evidence="1" id="KW-1133">Transmembrane helix</keyword>
<keyword evidence="3" id="KW-1185">Reference proteome</keyword>
<name>A0AAD9AS43_9PEZI</name>
<evidence type="ECO:0000313" key="3">
    <source>
        <dbReference type="Proteomes" id="UP001243330"/>
    </source>
</evidence>